<evidence type="ECO:0000313" key="17">
    <source>
        <dbReference type="Proteomes" id="UP000281406"/>
    </source>
</evidence>
<keyword evidence="10 12" id="KW-0472">Membrane</keyword>
<feature type="transmembrane region" description="Helical" evidence="12">
    <location>
        <begin position="293"/>
        <end position="315"/>
    </location>
</feature>
<dbReference type="Gene3D" id="3.40.30.10">
    <property type="entry name" value="Glutaredoxin"/>
    <property type="match status" value="1"/>
</dbReference>
<feature type="transmembrane region" description="Helical" evidence="12">
    <location>
        <begin position="31"/>
        <end position="49"/>
    </location>
</feature>
<dbReference type="InterPro" id="IPR010987">
    <property type="entry name" value="Glutathione-S-Trfase_C-like"/>
</dbReference>
<comment type="catalytic activity">
    <reaction evidence="11">
        <text>RX + glutathione = an S-substituted glutathione + a halide anion + H(+)</text>
        <dbReference type="Rhea" id="RHEA:16437"/>
        <dbReference type="ChEBI" id="CHEBI:15378"/>
        <dbReference type="ChEBI" id="CHEBI:16042"/>
        <dbReference type="ChEBI" id="CHEBI:17792"/>
        <dbReference type="ChEBI" id="CHEBI:57925"/>
        <dbReference type="ChEBI" id="CHEBI:90779"/>
        <dbReference type="EC" id="2.5.1.18"/>
    </reaction>
</comment>
<protein>
    <recommendedName>
        <fullName evidence="5">glutathione transferase</fullName>
        <ecNumber evidence="5">2.5.1.18</ecNumber>
    </recommendedName>
</protein>
<dbReference type="FunFam" id="1.20.1050.10:FF:000008">
    <property type="entry name" value="Glutathione S-transferase theta-1"/>
    <property type="match status" value="1"/>
</dbReference>
<comment type="similarity">
    <text evidence="3">Belongs to the GST superfamily. Theta family.</text>
</comment>
<dbReference type="InterPro" id="IPR005828">
    <property type="entry name" value="MFS_sugar_transport-like"/>
</dbReference>
<keyword evidence="6" id="KW-0963">Cytoplasm</keyword>
<evidence type="ECO:0000256" key="9">
    <source>
        <dbReference type="ARBA" id="ARBA00022989"/>
    </source>
</evidence>
<dbReference type="CDD" id="cd17432">
    <property type="entry name" value="MFS_GLUT_Class2"/>
    <property type="match status" value="1"/>
</dbReference>
<feature type="transmembrane region" description="Helical" evidence="12">
    <location>
        <begin position="176"/>
        <end position="195"/>
    </location>
</feature>
<feature type="domain" description="Major facilitator superfamily (MFS) profile" evidence="15">
    <location>
        <begin position="36"/>
        <end position="443"/>
    </location>
</feature>
<evidence type="ECO:0000256" key="12">
    <source>
        <dbReference type="SAM" id="Phobius"/>
    </source>
</evidence>
<feature type="transmembrane region" description="Helical" evidence="12">
    <location>
        <begin position="116"/>
        <end position="136"/>
    </location>
</feature>
<comment type="caution">
    <text evidence="16">The sequence shown here is derived from an EMBL/GenBank/DDBJ whole genome shotgun (WGS) entry which is preliminary data.</text>
</comment>
<keyword evidence="9 12" id="KW-1133">Transmembrane helix</keyword>
<evidence type="ECO:0000256" key="2">
    <source>
        <dbReference type="ARBA" id="ARBA00004496"/>
    </source>
</evidence>
<dbReference type="Pfam" id="PF13409">
    <property type="entry name" value="GST_N_2"/>
    <property type="match status" value="1"/>
</dbReference>
<feature type="domain" description="GST N-terminal" evidence="13">
    <location>
        <begin position="487"/>
        <end position="568"/>
    </location>
</feature>
<feature type="transmembrane region" description="Helical" evidence="12">
    <location>
        <begin position="142"/>
        <end position="164"/>
    </location>
</feature>
<dbReference type="SUPFAM" id="SSF103473">
    <property type="entry name" value="MFS general substrate transporter"/>
    <property type="match status" value="1"/>
</dbReference>
<evidence type="ECO:0000313" key="16">
    <source>
        <dbReference type="EMBL" id="ROL49718.1"/>
    </source>
</evidence>
<dbReference type="EC" id="2.5.1.18" evidence="5"/>
<dbReference type="Pfam" id="PF00083">
    <property type="entry name" value="Sugar_tr"/>
    <property type="match status" value="2"/>
</dbReference>
<dbReference type="FunFam" id="3.40.30.10:FF:000176">
    <property type="entry name" value="Glutathione S-transferase theta-1"/>
    <property type="match status" value="1"/>
</dbReference>
<dbReference type="PROSITE" id="PS50404">
    <property type="entry name" value="GST_NTER"/>
    <property type="match status" value="1"/>
</dbReference>
<dbReference type="InterPro" id="IPR020846">
    <property type="entry name" value="MFS_dom"/>
</dbReference>
<dbReference type="InterPro" id="IPR040079">
    <property type="entry name" value="Glutathione_S-Trfase"/>
</dbReference>
<dbReference type="SUPFAM" id="SSF52833">
    <property type="entry name" value="Thioredoxin-like"/>
    <property type="match status" value="1"/>
</dbReference>
<dbReference type="GO" id="GO:0005886">
    <property type="term" value="C:plasma membrane"/>
    <property type="evidence" value="ECO:0007669"/>
    <property type="project" value="TreeGrafter"/>
</dbReference>
<evidence type="ECO:0000256" key="6">
    <source>
        <dbReference type="ARBA" id="ARBA00022490"/>
    </source>
</evidence>
<evidence type="ECO:0000256" key="3">
    <source>
        <dbReference type="ARBA" id="ARBA00009899"/>
    </source>
</evidence>
<dbReference type="InterPro" id="IPR005829">
    <property type="entry name" value="Sugar_transporter_CS"/>
</dbReference>
<dbReference type="PANTHER" id="PTHR23503">
    <property type="entry name" value="SOLUTE CARRIER FAMILY 2"/>
    <property type="match status" value="1"/>
</dbReference>
<dbReference type="InterPro" id="IPR003663">
    <property type="entry name" value="Sugar/inositol_transpt"/>
</dbReference>
<dbReference type="PROSITE" id="PS00217">
    <property type="entry name" value="SUGAR_TRANSPORT_2"/>
    <property type="match status" value="1"/>
</dbReference>
<dbReference type="InterPro" id="IPR036249">
    <property type="entry name" value="Thioredoxin-like_sf"/>
</dbReference>
<accession>A0A3N0YVI0</accession>
<dbReference type="CDD" id="cd03183">
    <property type="entry name" value="GST_C_Theta"/>
    <property type="match status" value="1"/>
</dbReference>
<dbReference type="CDD" id="cd03050">
    <property type="entry name" value="GST_N_Theta"/>
    <property type="match status" value="1"/>
</dbReference>
<dbReference type="EMBL" id="RJVU01026577">
    <property type="protein sequence ID" value="ROL49718.1"/>
    <property type="molecule type" value="Genomic_DNA"/>
</dbReference>
<dbReference type="Proteomes" id="UP000281406">
    <property type="component" value="Unassembled WGS sequence"/>
</dbReference>
<proteinExistence type="inferred from homology"/>
<evidence type="ECO:0000256" key="5">
    <source>
        <dbReference type="ARBA" id="ARBA00012452"/>
    </source>
</evidence>
<dbReference type="Gene3D" id="1.20.1250.20">
    <property type="entry name" value="MFS general substrate transporter like domains"/>
    <property type="match status" value="2"/>
</dbReference>
<evidence type="ECO:0000256" key="1">
    <source>
        <dbReference type="ARBA" id="ARBA00004141"/>
    </source>
</evidence>
<evidence type="ECO:0000256" key="11">
    <source>
        <dbReference type="ARBA" id="ARBA00047960"/>
    </source>
</evidence>
<feature type="transmembrane region" description="Helical" evidence="12">
    <location>
        <begin position="389"/>
        <end position="413"/>
    </location>
</feature>
<keyword evidence="16" id="KW-0762">Sugar transport</keyword>
<feature type="domain" description="GST C-terminal" evidence="14">
    <location>
        <begin position="574"/>
        <end position="706"/>
    </location>
</feature>
<dbReference type="InterPro" id="IPR045263">
    <property type="entry name" value="GLUT"/>
</dbReference>
<dbReference type="InterPro" id="IPR040075">
    <property type="entry name" value="GST_N_Theta"/>
</dbReference>
<dbReference type="GO" id="GO:0055056">
    <property type="term" value="F:D-glucose transmembrane transporter activity"/>
    <property type="evidence" value="ECO:0007669"/>
    <property type="project" value="TreeGrafter"/>
</dbReference>
<feature type="transmembrane region" description="Helical" evidence="12">
    <location>
        <begin position="322"/>
        <end position="344"/>
    </location>
</feature>
<dbReference type="Pfam" id="PF00043">
    <property type="entry name" value="GST_C"/>
    <property type="match status" value="1"/>
</dbReference>
<reference evidence="16 17" key="1">
    <citation type="submission" date="2018-10" db="EMBL/GenBank/DDBJ databases">
        <title>Genome assembly for a Yunnan-Guizhou Plateau 3E fish, Anabarilius grahami (Regan), and its evolutionary and genetic applications.</title>
        <authorList>
            <person name="Jiang W."/>
        </authorList>
    </citation>
    <scope>NUCLEOTIDE SEQUENCE [LARGE SCALE GENOMIC DNA]</scope>
    <source>
        <strain evidence="16">AG-KIZ</strain>
        <tissue evidence="16">Muscle</tissue>
    </source>
</reference>
<dbReference type="SFLD" id="SFLDG01153">
    <property type="entry name" value="Main.4:_Theta-like"/>
    <property type="match status" value="1"/>
</dbReference>
<dbReference type="InterPro" id="IPR004045">
    <property type="entry name" value="Glutathione_S-Trfase_N"/>
</dbReference>
<evidence type="ECO:0000256" key="10">
    <source>
        <dbReference type="ARBA" id="ARBA00023136"/>
    </source>
</evidence>
<dbReference type="Gene3D" id="1.20.1050.10">
    <property type="match status" value="1"/>
</dbReference>
<keyword evidence="16" id="KW-0813">Transport</keyword>
<dbReference type="PROSITE" id="PS50850">
    <property type="entry name" value="MFS"/>
    <property type="match status" value="1"/>
</dbReference>
<dbReference type="GO" id="GO:0005737">
    <property type="term" value="C:cytoplasm"/>
    <property type="evidence" value="ECO:0007669"/>
    <property type="project" value="UniProtKB-SubCell"/>
</dbReference>
<dbReference type="PRINTS" id="PR00171">
    <property type="entry name" value="SUGRTRNSPORT"/>
</dbReference>
<dbReference type="GO" id="GO:0046323">
    <property type="term" value="P:D-glucose import"/>
    <property type="evidence" value="ECO:0007669"/>
    <property type="project" value="TreeGrafter"/>
</dbReference>
<evidence type="ECO:0000259" key="13">
    <source>
        <dbReference type="PROSITE" id="PS50404"/>
    </source>
</evidence>
<dbReference type="PROSITE" id="PS50405">
    <property type="entry name" value="GST_CTER"/>
    <property type="match status" value="1"/>
</dbReference>
<dbReference type="SFLD" id="SFLDS00019">
    <property type="entry name" value="Glutathione_Transferase_(cytos"/>
    <property type="match status" value="1"/>
</dbReference>
<keyword evidence="7" id="KW-0808">Transferase</keyword>
<dbReference type="OrthoDB" id="8120565at2759"/>
<keyword evidence="17" id="KW-1185">Reference proteome</keyword>
<organism evidence="16 17">
    <name type="scientific">Anabarilius grahami</name>
    <name type="common">Kanglang fish</name>
    <name type="synonym">Barilius grahami</name>
    <dbReference type="NCBI Taxonomy" id="495550"/>
    <lineage>
        <taxon>Eukaryota</taxon>
        <taxon>Metazoa</taxon>
        <taxon>Chordata</taxon>
        <taxon>Craniata</taxon>
        <taxon>Vertebrata</taxon>
        <taxon>Euteleostomi</taxon>
        <taxon>Actinopterygii</taxon>
        <taxon>Neopterygii</taxon>
        <taxon>Teleostei</taxon>
        <taxon>Ostariophysi</taxon>
        <taxon>Cypriniformes</taxon>
        <taxon>Xenocyprididae</taxon>
        <taxon>Xenocypridinae</taxon>
        <taxon>Xenocypridinae incertae sedis</taxon>
        <taxon>Anabarilius</taxon>
    </lineage>
</organism>
<feature type="transmembrane region" description="Helical" evidence="12">
    <location>
        <begin position="419"/>
        <end position="439"/>
    </location>
</feature>
<comment type="subunit">
    <text evidence="4">Homodimer.</text>
</comment>
<dbReference type="SFLD" id="SFLDG00358">
    <property type="entry name" value="Main_(cytGST)"/>
    <property type="match status" value="1"/>
</dbReference>
<comment type="subcellular location">
    <subcellularLocation>
        <location evidence="2">Cytoplasm</location>
    </subcellularLocation>
    <subcellularLocation>
        <location evidence="1">Membrane</location>
        <topology evidence="1">Multi-pass membrane protein</topology>
    </subcellularLocation>
</comment>
<dbReference type="InterPro" id="IPR004046">
    <property type="entry name" value="GST_C"/>
</dbReference>
<dbReference type="GO" id="GO:0070837">
    <property type="term" value="P:dehydroascorbic acid transport"/>
    <property type="evidence" value="ECO:0007669"/>
    <property type="project" value="TreeGrafter"/>
</dbReference>
<sequence length="710" mass="79090">MGKDNGELKEYQPLLKDFKEPVHQIKVPSKFLLLAVWAAGIGGTFLYGYNISIINAPTKSVQNFINQTWAERYNTEISTQVLTLLWSTIVSIFTLGGLVGASVGGTLAIRFGRKGTLLFNNTFALLAAFFMGLSYPSSTFELLIIGRFLTGVNAGIGICVQPLYIGEIAPRALRGAMAMGTSIFITGGILTGQVIGLKCRDVSSLEEAKSNQLSRNQHLKRGEENLEDIERERDSLVGIKPKKPWELFKDRSLRWQLLTLFVIHTSQQLNGINAIYFYADYVFTQAGIPADKIPYATVGTGACECITALTCGLLIESLGRRALIIGGYSLMSLCCVCFTIALTFQESSPWVPYLSMVCVFAFILSFGLGPGGVTNILTTELFTQTDRPAAYMIGGSINWISFFFIGMIFPFIVNGLQQYCFLVFLVICCLVATYIFFVVPETKNKTFLEIQSEFRSRKKINAASGPDGPLLSTPMGTHLKFTMAGRQEVKAYLDLMSQPCRAVLIFLKNNKIPHTVEHIAIRKGQQNTPEFNKLNPMQKVPVLEDNGFVLTESDAILKYLATAYNVPDHWYPKLPEKRARVDEYTAWHHANTRLHASTVFLHEVLFPLMMGQPTNPAKLEKALSDLDGTLDKLENMFLKRQAFLCGEDISLADLLAVCELMQPLSSGRDILKNRPKLLSWRSRVQAALSDSFDEAHAVVYRLRDKFTAKL</sequence>
<evidence type="ECO:0000256" key="8">
    <source>
        <dbReference type="ARBA" id="ARBA00022692"/>
    </source>
</evidence>
<keyword evidence="8 12" id="KW-0812">Transmembrane</keyword>
<evidence type="ECO:0000256" key="4">
    <source>
        <dbReference type="ARBA" id="ARBA00011738"/>
    </source>
</evidence>
<dbReference type="InterPro" id="IPR036282">
    <property type="entry name" value="Glutathione-S-Trfase_C_sf"/>
</dbReference>
<evidence type="ECO:0000259" key="15">
    <source>
        <dbReference type="PROSITE" id="PS50850"/>
    </source>
</evidence>
<dbReference type="InterPro" id="IPR036259">
    <property type="entry name" value="MFS_trans_sf"/>
</dbReference>
<evidence type="ECO:0000256" key="7">
    <source>
        <dbReference type="ARBA" id="ARBA00022679"/>
    </source>
</evidence>
<name>A0A3N0YVI0_ANAGA</name>
<feature type="transmembrane region" description="Helical" evidence="12">
    <location>
        <begin position="350"/>
        <end position="377"/>
    </location>
</feature>
<feature type="transmembrane region" description="Helical" evidence="12">
    <location>
        <begin position="84"/>
        <end position="109"/>
    </location>
</feature>
<gene>
    <name evidence="16" type="ORF">DPX16_16044</name>
</gene>
<dbReference type="PANTHER" id="PTHR23503:SF1">
    <property type="entry name" value="MAJOR FACILITATOR SUPERFAMILY (MFS) PROFILE DOMAIN-CONTAINING PROTEIN"/>
    <property type="match status" value="1"/>
</dbReference>
<dbReference type="GO" id="GO:0004364">
    <property type="term" value="F:glutathione transferase activity"/>
    <property type="evidence" value="ECO:0007669"/>
    <property type="project" value="UniProtKB-EC"/>
</dbReference>
<dbReference type="InterPro" id="IPR040077">
    <property type="entry name" value="GST_C_Theta"/>
</dbReference>
<dbReference type="AlphaFoldDB" id="A0A3N0YVI0"/>
<dbReference type="SUPFAM" id="SSF47616">
    <property type="entry name" value="GST C-terminal domain-like"/>
    <property type="match status" value="1"/>
</dbReference>
<evidence type="ECO:0000259" key="14">
    <source>
        <dbReference type="PROSITE" id="PS50405"/>
    </source>
</evidence>